<protein>
    <submittedName>
        <fullName evidence="2">Uncharacterized protein</fullName>
    </submittedName>
</protein>
<feature type="region of interest" description="Disordered" evidence="1">
    <location>
        <begin position="76"/>
        <end position="96"/>
    </location>
</feature>
<proteinExistence type="predicted"/>
<evidence type="ECO:0000256" key="1">
    <source>
        <dbReference type="SAM" id="MobiDB-lite"/>
    </source>
</evidence>
<dbReference type="Proteomes" id="UP001245184">
    <property type="component" value="Unassembled WGS sequence"/>
</dbReference>
<comment type="caution">
    <text evidence="2">The sequence shown here is derived from an EMBL/GenBank/DDBJ whole genome shotgun (WGS) entry which is preliminary data.</text>
</comment>
<sequence>MPDNGVRAQFRRRPRRAAAYRAVTRSKARNGAVRSSRRTFRGHQFGHCRNSGDDVREAVVDRAPAVRVSIGPIRGPDVSERVLSDPKRSSGPSLPEGRFQAITAILTVVLVGGSSGSLQPFECRPLLATSTLMSAFPRCRRGAHTHPQREAAVAIDINGRAMQEDRSARPGRRGCLRIPPRFSFSLRTGRSQGDRNH</sequence>
<evidence type="ECO:0000313" key="2">
    <source>
        <dbReference type="EMBL" id="MDR6203477.1"/>
    </source>
</evidence>
<feature type="compositionally biased region" description="Basic and acidic residues" evidence="1">
    <location>
        <begin position="77"/>
        <end position="88"/>
    </location>
</feature>
<dbReference type="EMBL" id="JAVIZN010000002">
    <property type="protein sequence ID" value="MDR6203477.1"/>
    <property type="molecule type" value="Genomic_DNA"/>
</dbReference>
<reference evidence="2 3" key="1">
    <citation type="submission" date="2023-08" db="EMBL/GenBank/DDBJ databases">
        <title>Genome sequencing of plant associated microbes to promote plant fitness in Sorghum bicolor and Oryza sativa.</title>
        <authorList>
            <person name="Coleman-Derr D."/>
        </authorList>
    </citation>
    <scope>NUCLEOTIDE SEQUENCE [LARGE SCALE GENOMIC DNA]</scope>
    <source>
        <strain evidence="2 3">SLBN-33</strain>
    </source>
</reference>
<gene>
    <name evidence="2" type="ORF">QF025_002197</name>
</gene>
<dbReference type="AlphaFoldDB" id="A0ABD5CE48"/>
<accession>A0ABD5CE48</accession>
<organism evidence="2 3">
    <name type="scientific">Paraburkholderia graminis</name>
    <dbReference type="NCBI Taxonomy" id="60548"/>
    <lineage>
        <taxon>Bacteria</taxon>
        <taxon>Pseudomonadati</taxon>
        <taxon>Pseudomonadota</taxon>
        <taxon>Betaproteobacteria</taxon>
        <taxon>Burkholderiales</taxon>
        <taxon>Burkholderiaceae</taxon>
        <taxon>Paraburkholderia</taxon>
    </lineage>
</organism>
<evidence type="ECO:0000313" key="3">
    <source>
        <dbReference type="Proteomes" id="UP001245184"/>
    </source>
</evidence>
<name>A0ABD5CE48_9BURK</name>